<comment type="caution">
    <text evidence="1">The sequence shown here is derived from an EMBL/GenBank/DDBJ whole genome shotgun (WGS) entry which is preliminary data.</text>
</comment>
<dbReference type="Proteomes" id="UP001207930">
    <property type="component" value="Unassembled WGS sequence"/>
</dbReference>
<organism evidence="1 2">
    <name type="scientific">Luteolibacter flavescens</name>
    <dbReference type="NCBI Taxonomy" id="1859460"/>
    <lineage>
        <taxon>Bacteria</taxon>
        <taxon>Pseudomonadati</taxon>
        <taxon>Verrucomicrobiota</taxon>
        <taxon>Verrucomicrobiia</taxon>
        <taxon>Verrucomicrobiales</taxon>
        <taxon>Verrucomicrobiaceae</taxon>
        <taxon>Luteolibacter</taxon>
    </lineage>
</organism>
<proteinExistence type="predicted"/>
<evidence type="ECO:0000313" key="2">
    <source>
        <dbReference type="Proteomes" id="UP001207930"/>
    </source>
</evidence>
<protein>
    <submittedName>
        <fullName evidence="1">Uncharacterized protein</fullName>
    </submittedName>
</protein>
<dbReference type="EMBL" id="JAPDDS010000015">
    <property type="protein sequence ID" value="MCW1887197.1"/>
    <property type="molecule type" value="Genomic_DNA"/>
</dbReference>
<gene>
    <name evidence="1" type="ORF">OKA04_20835</name>
</gene>
<sequence length="374" mass="40900">MDTIEQPVNLGAFSDPSAIPLGPVPVESNHGYDVHKVISAPRPVQHGAMEWKQGNLLDQNLAHVFGIMVDPLDTLHPLSMPVYLRVKAWPVPAYSPYTREQVMAATLHCLLRSTGSTPKAPLKIEVVTDDPADKSWSDKFVGSYFTHPDWDGPQVEPTPVPGGGRIETDRFGVAWVIFDHVKKPKTPPSRPPVFIPFHLGGESNSGLSWAILPVWAGDTFEKPLDILGQPYKLYYDRSNPAEVGTSDVNALFEVRTSIFWSTEEGAHGTSVSLDFGDMDPGNLAAFLQALVFSVRPTTEKPLTVTLTALNKRPAYFQACLDAGGWKQTGSKLTGTFVLDSTTTKLVKGSIPGVTFLTHLQGPMRLTFPEKKDGE</sequence>
<name>A0ABT3FUV1_9BACT</name>
<dbReference type="RefSeq" id="WP_264503151.1">
    <property type="nucleotide sequence ID" value="NZ_JAPDDS010000015.1"/>
</dbReference>
<reference evidence="1 2" key="1">
    <citation type="submission" date="2022-10" db="EMBL/GenBank/DDBJ databases">
        <title>Luteolibacter flavescens strain MCCC 1K03193, whole genome shotgun sequencing project.</title>
        <authorList>
            <person name="Zhao G."/>
            <person name="Shen L."/>
        </authorList>
    </citation>
    <scope>NUCLEOTIDE SEQUENCE [LARGE SCALE GENOMIC DNA]</scope>
    <source>
        <strain evidence="1 2">MCCC 1K03193</strain>
    </source>
</reference>
<keyword evidence="2" id="KW-1185">Reference proteome</keyword>
<accession>A0ABT3FUV1</accession>
<evidence type="ECO:0000313" key="1">
    <source>
        <dbReference type="EMBL" id="MCW1887197.1"/>
    </source>
</evidence>